<dbReference type="AlphaFoldDB" id="A0A4Q1C410"/>
<comment type="caution">
    <text evidence="2">The sequence shown here is derived from an EMBL/GenBank/DDBJ whole genome shotgun (WGS) entry which is preliminary data.</text>
</comment>
<name>A0A4Q1C410_9BACT</name>
<gene>
    <name evidence="2" type="ORF">ESB00_15490</name>
</gene>
<evidence type="ECO:0000313" key="3">
    <source>
        <dbReference type="Proteomes" id="UP000290218"/>
    </source>
</evidence>
<organism evidence="2 3">
    <name type="scientific">Oleiharenicola lentus</name>
    <dbReference type="NCBI Taxonomy" id="2508720"/>
    <lineage>
        <taxon>Bacteria</taxon>
        <taxon>Pseudomonadati</taxon>
        <taxon>Verrucomicrobiota</taxon>
        <taxon>Opitutia</taxon>
        <taxon>Opitutales</taxon>
        <taxon>Opitutaceae</taxon>
        <taxon>Oleiharenicola</taxon>
    </lineage>
</organism>
<dbReference type="PANTHER" id="PTHR43236:SF1">
    <property type="entry name" value="BLL7220 PROTEIN"/>
    <property type="match status" value="1"/>
</dbReference>
<protein>
    <submittedName>
        <fullName evidence="2">ImmA/IrrE family metallo-endopeptidase</fullName>
    </submittedName>
</protein>
<dbReference type="PANTHER" id="PTHR43236">
    <property type="entry name" value="ANTITOXIN HIGA1"/>
    <property type="match status" value="1"/>
</dbReference>
<dbReference type="Pfam" id="PF06114">
    <property type="entry name" value="Peptidase_M78"/>
    <property type="match status" value="1"/>
</dbReference>
<feature type="domain" description="IrrE N-terminal-like" evidence="1">
    <location>
        <begin position="102"/>
        <end position="225"/>
    </location>
</feature>
<evidence type="ECO:0000259" key="1">
    <source>
        <dbReference type="Pfam" id="PF06114"/>
    </source>
</evidence>
<reference evidence="2 3" key="1">
    <citation type="submission" date="2019-01" db="EMBL/GenBank/DDBJ databases">
        <title>Lacunisphaera sp. strain TWA-58.</title>
        <authorList>
            <person name="Chen W.-M."/>
        </authorList>
    </citation>
    <scope>NUCLEOTIDE SEQUENCE [LARGE SCALE GENOMIC DNA]</scope>
    <source>
        <strain evidence="2 3">TWA-58</strain>
    </source>
</reference>
<accession>A0A4Q1C410</accession>
<dbReference type="InterPro" id="IPR052345">
    <property type="entry name" value="Rad_response_metalloprotease"/>
</dbReference>
<dbReference type="EMBL" id="SDHX01000002">
    <property type="protein sequence ID" value="RXK53110.1"/>
    <property type="molecule type" value="Genomic_DNA"/>
</dbReference>
<dbReference type="InterPro" id="IPR010359">
    <property type="entry name" value="IrrE_HExxH"/>
</dbReference>
<evidence type="ECO:0000313" key="2">
    <source>
        <dbReference type="EMBL" id="RXK53110.1"/>
    </source>
</evidence>
<keyword evidence="3" id="KW-1185">Reference proteome</keyword>
<dbReference type="Proteomes" id="UP000290218">
    <property type="component" value="Unassembled WGS sequence"/>
</dbReference>
<proteinExistence type="predicted"/>
<dbReference type="OrthoDB" id="581382at2"/>
<sequence>MSMKPRRFNPAQLRYDKNWVPVLSPQQITDIAAEVLERFCPVVLKVPRSTPVVEIIQELSKSTGLKFAYTDLGHKDGHKVLGKVSFGEKLLSLDPVLQKELEPAFRFTAAHEIGHWVLHRYKYKLWTFLKKNKELDDDDASLFRLIDKSPLEWLEYQANFFAAELVMPRAQFEQAVAAAQHRLGIRRNLGKIYLSSAGSQLDLVQVLEELERVYSVSRAALRIRMKTLEILVEPPKRSSRLMDVAPEPVGFTKDNNFPF</sequence>
<dbReference type="Gene3D" id="1.10.10.2910">
    <property type="match status" value="1"/>
</dbReference>